<dbReference type="InterPro" id="IPR043472">
    <property type="entry name" value="Macro_dom-like"/>
</dbReference>
<reference evidence="2 3" key="1">
    <citation type="submission" date="2020-04" db="EMBL/GenBank/DDBJ databases">
        <title>MicrobeNet Type strains.</title>
        <authorList>
            <person name="Nicholson A.C."/>
        </authorList>
    </citation>
    <scope>NUCLEOTIDE SEQUENCE [LARGE SCALE GENOMIC DNA]</scope>
    <source>
        <strain evidence="2 3">ATCC BAA-277</strain>
    </source>
</reference>
<comment type="caution">
    <text evidence="2">The sequence shown here is derived from an EMBL/GenBank/DDBJ whole genome shotgun (WGS) entry which is preliminary data.</text>
</comment>
<gene>
    <name evidence="2" type="ORF">HGB48_11785</name>
</gene>
<organism evidence="2 3">
    <name type="scientific">Actinomadura latina</name>
    <dbReference type="NCBI Taxonomy" id="163603"/>
    <lineage>
        <taxon>Bacteria</taxon>
        <taxon>Bacillati</taxon>
        <taxon>Actinomycetota</taxon>
        <taxon>Actinomycetes</taxon>
        <taxon>Streptosporangiales</taxon>
        <taxon>Thermomonosporaceae</taxon>
        <taxon>Actinomadura</taxon>
    </lineage>
</organism>
<dbReference type="Proteomes" id="UP000579250">
    <property type="component" value="Unassembled WGS sequence"/>
</dbReference>
<sequence>MSRHRRRTTAQETVAILERGSYTAPSGRAVSIADGLARAVEGTVLYRPDELDALLDVFA</sequence>
<dbReference type="AlphaFoldDB" id="A0A846Z059"/>
<accession>A0A846Z059</accession>
<evidence type="ECO:0000259" key="1">
    <source>
        <dbReference type="Pfam" id="PF10021"/>
    </source>
</evidence>
<protein>
    <submittedName>
        <fullName evidence="2">DUF2263 domain-containing protein</fullName>
    </submittedName>
</protein>
<feature type="domain" description="Microbial-type PARG catalytic" evidence="1">
    <location>
        <begin position="10"/>
        <end position="49"/>
    </location>
</feature>
<evidence type="ECO:0000313" key="3">
    <source>
        <dbReference type="Proteomes" id="UP000579250"/>
    </source>
</evidence>
<dbReference type="RefSeq" id="WP_083946790.1">
    <property type="nucleotide sequence ID" value="NZ_JAAXPI010000012.1"/>
</dbReference>
<proteinExistence type="predicted"/>
<dbReference type="Pfam" id="PF10021">
    <property type="entry name" value="PARG_cat_microb"/>
    <property type="match status" value="1"/>
</dbReference>
<keyword evidence="3" id="KW-1185">Reference proteome</keyword>
<dbReference type="EMBL" id="JAAXPI010000012">
    <property type="protein sequence ID" value="NKZ04432.1"/>
    <property type="molecule type" value="Genomic_DNA"/>
</dbReference>
<evidence type="ECO:0000313" key="2">
    <source>
        <dbReference type="EMBL" id="NKZ04432.1"/>
    </source>
</evidence>
<name>A0A846Z059_9ACTN</name>
<dbReference type="InterPro" id="IPR019261">
    <property type="entry name" value="PARG_cat_microbial"/>
</dbReference>
<dbReference type="Gene3D" id="3.40.220.10">
    <property type="entry name" value="Leucine Aminopeptidase, subunit E, domain 1"/>
    <property type="match status" value="1"/>
</dbReference>